<dbReference type="InterPro" id="IPR000432">
    <property type="entry name" value="DNA_mismatch_repair_MutS_C"/>
</dbReference>
<evidence type="ECO:0000256" key="1">
    <source>
        <dbReference type="ARBA" id="ARBA00006271"/>
    </source>
</evidence>
<feature type="binding site" evidence="9">
    <location>
        <begin position="610"/>
        <end position="617"/>
    </location>
    <ligand>
        <name>ATP</name>
        <dbReference type="ChEBI" id="CHEBI:30616"/>
    </ligand>
</feature>
<evidence type="ECO:0000313" key="12">
    <source>
        <dbReference type="EMBL" id="TRW18367.1"/>
    </source>
</evidence>
<evidence type="ECO:0000256" key="10">
    <source>
        <dbReference type="RuleBase" id="RU003756"/>
    </source>
</evidence>
<dbReference type="NCBIfam" id="NF003810">
    <property type="entry name" value="PRK05399.1"/>
    <property type="match status" value="1"/>
</dbReference>
<reference evidence="12 13" key="1">
    <citation type="submission" date="2019-07" db="EMBL/GenBank/DDBJ databases">
        <title>Novel species isolated from glacier.</title>
        <authorList>
            <person name="Liu Q."/>
            <person name="Xin Y.-H."/>
        </authorList>
    </citation>
    <scope>NUCLEOTIDE SEQUENCE [LARGE SCALE GENOMIC DNA]</scope>
    <source>
        <strain evidence="12 13">LB1R16</strain>
    </source>
</reference>
<dbReference type="Pfam" id="PF01624">
    <property type="entry name" value="MutS_I"/>
    <property type="match status" value="1"/>
</dbReference>
<keyword evidence="4 9" id="KW-0227">DNA damage</keyword>
<dbReference type="InterPro" id="IPR036678">
    <property type="entry name" value="MutS_con_dom_sf"/>
</dbReference>
<evidence type="ECO:0000256" key="7">
    <source>
        <dbReference type="ARBA" id="ARBA00023204"/>
    </source>
</evidence>
<dbReference type="FunFam" id="3.40.1170.10:FF:000001">
    <property type="entry name" value="DNA mismatch repair protein MutS"/>
    <property type="match status" value="1"/>
</dbReference>
<dbReference type="InterPro" id="IPR007695">
    <property type="entry name" value="DNA_mismatch_repair_MutS-lik_N"/>
</dbReference>
<proteinExistence type="inferred from homology"/>
<dbReference type="InterPro" id="IPR005748">
    <property type="entry name" value="DNA_mismatch_repair_MutS"/>
</dbReference>
<keyword evidence="13" id="KW-1185">Reference proteome</keyword>
<feature type="domain" description="DNA mismatch repair proteins mutS family" evidence="11">
    <location>
        <begin position="684"/>
        <end position="700"/>
    </location>
</feature>
<dbReference type="HAMAP" id="MF_00096">
    <property type="entry name" value="MutS"/>
    <property type="match status" value="1"/>
</dbReference>
<dbReference type="InterPro" id="IPR007861">
    <property type="entry name" value="DNA_mismatch_repair_MutS_clamp"/>
</dbReference>
<dbReference type="InterPro" id="IPR045076">
    <property type="entry name" value="MutS"/>
</dbReference>
<dbReference type="GO" id="GO:0005524">
    <property type="term" value="F:ATP binding"/>
    <property type="evidence" value="ECO:0007669"/>
    <property type="project" value="UniProtKB-UniRule"/>
</dbReference>
<dbReference type="SMART" id="SM00533">
    <property type="entry name" value="MUTSd"/>
    <property type="match status" value="1"/>
</dbReference>
<keyword evidence="7 9" id="KW-0234">DNA repair</keyword>
<dbReference type="InterPro" id="IPR007860">
    <property type="entry name" value="DNA_mmatch_repair_MutS_con_dom"/>
</dbReference>
<dbReference type="GO" id="GO:0030983">
    <property type="term" value="F:mismatched DNA binding"/>
    <property type="evidence" value="ECO:0007669"/>
    <property type="project" value="InterPro"/>
</dbReference>
<dbReference type="FunFam" id="3.40.50.300:FF:000870">
    <property type="entry name" value="MutS protein homolog 4"/>
    <property type="match status" value="1"/>
</dbReference>
<dbReference type="GO" id="GO:0006298">
    <property type="term" value="P:mismatch repair"/>
    <property type="evidence" value="ECO:0007669"/>
    <property type="project" value="UniProtKB-UniRule"/>
</dbReference>
<dbReference type="SUPFAM" id="SSF53150">
    <property type="entry name" value="DNA repair protein MutS, domain II"/>
    <property type="match status" value="1"/>
</dbReference>
<protein>
    <recommendedName>
        <fullName evidence="2 9">DNA mismatch repair protein MutS</fullName>
    </recommendedName>
</protein>
<dbReference type="AlphaFoldDB" id="A0A552UJF3"/>
<keyword evidence="6 9" id="KW-0238">DNA-binding</keyword>
<evidence type="ECO:0000256" key="2">
    <source>
        <dbReference type="ARBA" id="ARBA00021982"/>
    </source>
</evidence>
<dbReference type="Gene3D" id="3.40.50.300">
    <property type="entry name" value="P-loop containing nucleotide triphosphate hydrolases"/>
    <property type="match status" value="1"/>
</dbReference>
<comment type="caution">
    <text evidence="12">The sequence shown here is derived from an EMBL/GenBank/DDBJ whole genome shotgun (WGS) entry which is preliminary data.</text>
</comment>
<evidence type="ECO:0000259" key="11">
    <source>
        <dbReference type="PROSITE" id="PS00486"/>
    </source>
</evidence>
<dbReference type="PANTHER" id="PTHR11361:SF34">
    <property type="entry name" value="DNA MISMATCH REPAIR PROTEIN MSH1, MITOCHONDRIAL"/>
    <property type="match status" value="1"/>
</dbReference>
<dbReference type="Gene3D" id="3.40.1170.10">
    <property type="entry name" value="DNA repair protein MutS, domain I"/>
    <property type="match status" value="1"/>
</dbReference>
<evidence type="ECO:0000256" key="9">
    <source>
        <dbReference type="HAMAP-Rule" id="MF_00096"/>
    </source>
</evidence>
<comment type="function">
    <text evidence="8 9">This protein is involved in the repair of mismatches in DNA. It is possible that it carries out the mismatch recognition step. This protein has a weak ATPase activity.</text>
</comment>
<dbReference type="GO" id="GO:0140664">
    <property type="term" value="F:ATP-dependent DNA damage sensor activity"/>
    <property type="evidence" value="ECO:0007669"/>
    <property type="project" value="InterPro"/>
</dbReference>
<evidence type="ECO:0000313" key="13">
    <source>
        <dbReference type="Proteomes" id="UP000317894"/>
    </source>
</evidence>
<dbReference type="InterPro" id="IPR017261">
    <property type="entry name" value="DNA_mismatch_repair_MutS/MSH"/>
</dbReference>
<dbReference type="Pfam" id="PF00488">
    <property type="entry name" value="MutS_V"/>
    <property type="match status" value="1"/>
</dbReference>
<dbReference type="InterPro" id="IPR016151">
    <property type="entry name" value="DNA_mismatch_repair_MutS_N"/>
</dbReference>
<dbReference type="GO" id="GO:0003684">
    <property type="term" value="F:damaged DNA binding"/>
    <property type="evidence" value="ECO:0007669"/>
    <property type="project" value="UniProtKB-UniRule"/>
</dbReference>
<dbReference type="PROSITE" id="PS00486">
    <property type="entry name" value="DNA_MISMATCH_REPAIR_2"/>
    <property type="match status" value="1"/>
</dbReference>
<dbReference type="OrthoDB" id="9802448at2"/>
<evidence type="ECO:0000256" key="3">
    <source>
        <dbReference type="ARBA" id="ARBA00022741"/>
    </source>
</evidence>
<dbReference type="NCBIfam" id="TIGR01070">
    <property type="entry name" value="mutS1"/>
    <property type="match status" value="1"/>
</dbReference>
<evidence type="ECO:0000256" key="8">
    <source>
        <dbReference type="ARBA" id="ARBA00024647"/>
    </source>
</evidence>
<evidence type="ECO:0000256" key="6">
    <source>
        <dbReference type="ARBA" id="ARBA00023125"/>
    </source>
</evidence>
<name>A0A552UJF3_9SPHN</name>
<dbReference type="InterPro" id="IPR036187">
    <property type="entry name" value="DNA_mismatch_repair_MutS_sf"/>
</dbReference>
<dbReference type="EMBL" id="VJWA01000001">
    <property type="protein sequence ID" value="TRW18367.1"/>
    <property type="molecule type" value="Genomic_DNA"/>
</dbReference>
<dbReference type="Pfam" id="PF05188">
    <property type="entry name" value="MutS_II"/>
    <property type="match status" value="1"/>
</dbReference>
<dbReference type="InterPro" id="IPR007696">
    <property type="entry name" value="DNA_mismatch_repair_MutS_core"/>
</dbReference>
<dbReference type="Proteomes" id="UP000317894">
    <property type="component" value="Unassembled WGS sequence"/>
</dbReference>
<gene>
    <name evidence="9 12" type="primary">mutS</name>
    <name evidence="12" type="ORF">FMM06_03345</name>
</gene>
<dbReference type="PANTHER" id="PTHR11361">
    <property type="entry name" value="DNA MISMATCH REPAIR PROTEIN MUTS FAMILY MEMBER"/>
    <property type="match status" value="1"/>
</dbReference>
<evidence type="ECO:0000256" key="5">
    <source>
        <dbReference type="ARBA" id="ARBA00022840"/>
    </source>
</evidence>
<keyword evidence="3 9" id="KW-0547">Nucleotide-binding</keyword>
<dbReference type="SMART" id="SM00534">
    <property type="entry name" value="MUTSac"/>
    <property type="match status" value="1"/>
</dbReference>
<dbReference type="Gene3D" id="1.10.1420.10">
    <property type="match status" value="2"/>
</dbReference>
<organism evidence="12 13">
    <name type="scientific">Glacieibacterium frigidum</name>
    <dbReference type="NCBI Taxonomy" id="2593303"/>
    <lineage>
        <taxon>Bacteria</taxon>
        <taxon>Pseudomonadati</taxon>
        <taxon>Pseudomonadota</taxon>
        <taxon>Alphaproteobacteria</taxon>
        <taxon>Sphingomonadales</taxon>
        <taxon>Sphingosinicellaceae</taxon>
        <taxon>Glacieibacterium</taxon>
    </lineage>
</organism>
<evidence type="ECO:0000256" key="4">
    <source>
        <dbReference type="ARBA" id="ARBA00022763"/>
    </source>
</evidence>
<comment type="similarity">
    <text evidence="1 9 10">Belongs to the DNA mismatch repair MutS family.</text>
</comment>
<dbReference type="SUPFAM" id="SSF55271">
    <property type="entry name" value="DNA repair protein MutS, domain I"/>
    <property type="match status" value="1"/>
</dbReference>
<dbReference type="SUPFAM" id="SSF52540">
    <property type="entry name" value="P-loop containing nucleoside triphosphate hydrolases"/>
    <property type="match status" value="1"/>
</dbReference>
<dbReference type="GO" id="GO:0005829">
    <property type="term" value="C:cytosol"/>
    <property type="evidence" value="ECO:0007669"/>
    <property type="project" value="TreeGrafter"/>
</dbReference>
<dbReference type="PIRSF" id="PIRSF037677">
    <property type="entry name" value="DNA_mis_repair_Msh6"/>
    <property type="match status" value="1"/>
</dbReference>
<dbReference type="CDD" id="cd03284">
    <property type="entry name" value="ABC_MutS1"/>
    <property type="match status" value="1"/>
</dbReference>
<dbReference type="Pfam" id="PF05192">
    <property type="entry name" value="MutS_III"/>
    <property type="match status" value="1"/>
</dbReference>
<dbReference type="Pfam" id="PF05190">
    <property type="entry name" value="MutS_IV"/>
    <property type="match status" value="1"/>
</dbReference>
<dbReference type="Gene3D" id="6.10.140.430">
    <property type="match status" value="1"/>
</dbReference>
<dbReference type="InterPro" id="IPR027417">
    <property type="entry name" value="P-loop_NTPase"/>
</dbReference>
<sequence length="856" mass="89860">MMAQYLGLKAGVPDCLLFYRMGDFYELFFDDAAAAAATLDIALTRRGVHDGADIPMCGVPVHSHEVYLQRLIRAGHRVAIAEQIEDPKAAKARGSKAVVARAVVRIVTPGTLTEGALLDARASNWLAAVAPTPGGIGLAWCDVSTGAFRTLACPAPALAAELARIGAAEVIAPEGWDGHPAVSRSARDFDSEAGRRRLQDHYGVATLDAFGQFSRAECGAAGALLAYLDRAGAGAMPRLDPPQRVLADGCMAIDAATRASLELTRTPAGRAGSLLDCIDLTVTGSGGRLLADDLAGPLTDAGAVNARLDMVAWFAGASVVRARTRDALKAAPDLERATARLALGRGGPRDLANVRDALAVALALKEMLTAQDALGLPALLGATLDGIGAHGHDIDRLRAALVPEPPVDAAKGGFIAPGYDASLDELRAAATDGRRLVASLETRLRTDTGVASLKIRHNNVLGYHIEVAARAADPLLRADSGFTHRQTMAGAVRFGSPELHELGLKIAQAGDHALAAEAAHFEELREGLLARADIIAATARALARLDVASALAELAARDGWVRATVDDSCAFAVSAGRHPVVEAAQRAKREAFVANDCDLSEHQRLWLLTGPNMAGKSTFLRQNALLAVLAQAGSFVPAASAHIGIVDRLFSRVGASDDLAAGRSTFMVEMVETAAILTQATKSSLVILDEVGRGTSTYDGLAIAWGVLEAVHDGLACRCLFATHYHELTRLSERLKCMMLATVRVREWQGELVFLHEVAPGAADRSYGLAVARLAGLPAPVIARAREVLGRLESQRDKTGGLAAALTDLPLFAAAPAPPPRDALRDTLADIDADTLTPRAALDLIYELKRVAGAIV</sequence>
<accession>A0A552UJF3</accession>
<dbReference type="SUPFAM" id="SSF48334">
    <property type="entry name" value="DNA repair protein MutS, domain III"/>
    <property type="match status" value="1"/>
</dbReference>
<dbReference type="Gene3D" id="3.30.420.110">
    <property type="entry name" value="MutS, connector domain"/>
    <property type="match status" value="1"/>
</dbReference>
<keyword evidence="5 9" id="KW-0067">ATP-binding</keyword>